<name>A0ABY1PW20_9BURK</name>
<feature type="domain" description="F-box" evidence="1">
    <location>
        <begin position="3"/>
        <end position="32"/>
    </location>
</feature>
<dbReference type="EMBL" id="FXUL01000002">
    <property type="protein sequence ID" value="SMP47167.1"/>
    <property type="molecule type" value="Genomic_DNA"/>
</dbReference>
<proteinExistence type="predicted"/>
<evidence type="ECO:0000313" key="3">
    <source>
        <dbReference type="Proteomes" id="UP001158049"/>
    </source>
</evidence>
<dbReference type="Pfam" id="PF00646">
    <property type="entry name" value="F-box"/>
    <property type="match status" value="1"/>
</dbReference>
<protein>
    <recommendedName>
        <fullName evidence="1">F-box domain-containing protein</fullName>
    </recommendedName>
</protein>
<keyword evidence="3" id="KW-1185">Reference proteome</keyword>
<reference evidence="2 3" key="1">
    <citation type="submission" date="2017-05" db="EMBL/GenBank/DDBJ databases">
        <authorList>
            <person name="Varghese N."/>
            <person name="Submissions S."/>
        </authorList>
    </citation>
    <scope>NUCLEOTIDE SEQUENCE [LARGE SCALE GENOMIC DNA]</scope>
    <source>
        <strain evidence="2 3">DSM 26001</strain>
    </source>
</reference>
<dbReference type="InterPro" id="IPR001810">
    <property type="entry name" value="F-box_dom"/>
</dbReference>
<evidence type="ECO:0000313" key="2">
    <source>
        <dbReference type="EMBL" id="SMP47167.1"/>
    </source>
</evidence>
<organism evidence="2 3">
    <name type="scientific">Noviherbaspirillum suwonense</name>
    <dbReference type="NCBI Taxonomy" id="1224511"/>
    <lineage>
        <taxon>Bacteria</taxon>
        <taxon>Pseudomonadati</taxon>
        <taxon>Pseudomonadota</taxon>
        <taxon>Betaproteobacteria</taxon>
        <taxon>Burkholderiales</taxon>
        <taxon>Oxalobacteraceae</taxon>
        <taxon>Noviherbaspirillum</taxon>
    </lineage>
</organism>
<evidence type="ECO:0000259" key="1">
    <source>
        <dbReference type="Pfam" id="PF00646"/>
    </source>
</evidence>
<gene>
    <name evidence="2" type="ORF">SAMN06295970_1023</name>
</gene>
<accession>A0ABY1PW20</accession>
<sequence>MLPDVLPNIFSRLPVSDLLTFSRLNREARQASATLLMPKAISLFDNFNVDEYQDSLERLAAFFRNGCAGISNANWLALLNKTAAQGIDRQLFEVLLFAFAADDIVLPTIPALPEPHEKPPVRTSYGDLIPDRNFDRRRAAARKFIFQTGATEMFDVARCNKNPTTNTRSLAERRGWTKLTAVFKECETSTQVRILLNIRPAAWDAPDIHLAFEELVIAHIGKLVKDKDFLFAPDDYSVKELDAYYTVLADFYTFTPSVGERACFVSMYATRQSNFPDCLSWKDSTLGTCNFVFRLLAAEICGNRATPDAQSCFIKSLALRRFITGKEFDHFVKALNARMDRGMTLEIAVSRWLDDNRAAGKCAIS</sequence>
<dbReference type="Proteomes" id="UP001158049">
    <property type="component" value="Unassembled WGS sequence"/>
</dbReference>
<comment type="caution">
    <text evidence="2">The sequence shown here is derived from an EMBL/GenBank/DDBJ whole genome shotgun (WGS) entry which is preliminary data.</text>
</comment>